<dbReference type="GO" id="GO:0030036">
    <property type="term" value="P:actin cytoskeleton organization"/>
    <property type="evidence" value="ECO:0007669"/>
    <property type="project" value="InterPro"/>
</dbReference>
<name>A0A9D4KBQ0_DREPO</name>
<dbReference type="InterPro" id="IPR010473">
    <property type="entry name" value="GTPase-bd"/>
</dbReference>
<dbReference type="InterPro" id="IPR016024">
    <property type="entry name" value="ARM-type_fold"/>
</dbReference>
<evidence type="ECO:0000313" key="2">
    <source>
        <dbReference type="EMBL" id="KAH3836366.1"/>
    </source>
</evidence>
<sequence length="96" mass="10665">MLKNASLKLLAALNKKLKQNDGSWNKEFLEQGGWAALMSLVDALGVRRVIQLSDAMLLLECVQCVKSLMNSKMGLGYLVEHGGTLNHLVRGSYRYL</sequence>
<reference evidence="2" key="1">
    <citation type="journal article" date="2019" name="bioRxiv">
        <title>The Genome of the Zebra Mussel, Dreissena polymorpha: A Resource for Invasive Species Research.</title>
        <authorList>
            <person name="McCartney M.A."/>
            <person name="Auch B."/>
            <person name="Kono T."/>
            <person name="Mallez S."/>
            <person name="Zhang Y."/>
            <person name="Obille A."/>
            <person name="Becker A."/>
            <person name="Abrahante J.E."/>
            <person name="Garbe J."/>
            <person name="Badalamenti J.P."/>
            <person name="Herman A."/>
            <person name="Mangelson H."/>
            <person name="Liachko I."/>
            <person name="Sullivan S."/>
            <person name="Sone E.D."/>
            <person name="Koren S."/>
            <person name="Silverstein K.A.T."/>
            <person name="Beckman K.B."/>
            <person name="Gohl D.M."/>
        </authorList>
    </citation>
    <scope>NUCLEOTIDE SEQUENCE</scope>
    <source>
        <strain evidence="2">Duluth1</strain>
        <tissue evidence="2">Whole animal</tissue>
    </source>
</reference>
<dbReference type="Pfam" id="PF06371">
    <property type="entry name" value="Drf_GBD"/>
    <property type="match status" value="1"/>
</dbReference>
<dbReference type="GO" id="GO:0031267">
    <property type="term" value="F:small GTPase binding"/>
    <property type="evidence" value="ECO:0007669"/>
    <property type="project" value="InterPro"/>
</dbReference>
<gene>
    <name evidence="2" type="ORF">DPMN_109736</name>
</gene>
<dbReference type="SUPFAM" id="SSF48371">
    <property type="entry name" value="ARM repeat"/>
    <property type="match status" value="1"/>
</dbReference>
<evidence type="ECO:0000259" key="1">
    <source>
        <dbReference type="Pfam" id="PF06371"/>
    </source>
</evidence>
<dbReference type="Proteomes" id="UP000828390">
    <property type="component" value="Unassembled WGS sequence"/>
</dbReference>
<dbReference type="GO" id="GO:0003779">
    <property type="term" value="F:actin binding"/>
    <property type="evidence" value="ECO:0007669"/>
    <property type="project" value="InterPro"/>
</dbReference>
<feature type="domain" description="Formin GTPase-binding" evidence="1">
    <location>
        <begin position="4"/>
        <end position="90"/>
    </location>
</feature>
<dbReference type="InterPro" id="IPR011989">
    <property type="entry name" value="ARM-like"/>
</dbReference>
<evidence type="ECO:0000313" key="3">
    <source>
        <dbReference type="Proteomes" id="UP000828390"/>
    </source>
</evidence>
<keyword evidence="3" id="KW-1185">Reference proteome</keyword>
<dbReference type="AlphaFoldDB" id="A0A9D4KBQ0"/>
<dbReference type="EMBL" id="JAIWYP010000004">
    <property type="protein sequence ID" value="KAH3836366.1"/>
    <property type="molecule type" value="Genomic_DNA"/>
</dbReference>
<proteinExistence type="predicted"/>
<protein>
    <recommendedName>
        <fullName evidence="1">Formin GTPase-binding domain-containing protein</fullName>
    </recommendedName>
</protein>
<organism evidence="2 3">
    <name type="scientific">Dreissena polymorpha</name>
    <name type="common">Zebra mussel</name>
    <name type="synonym">Mytilus polymorpha</name>
    <dbReference type="NCBI Taxonomy" id="45954"/>
    <lineage>
        <taxon>Eukaryota</taxon>
        <taxon>Metazoa</taxon>
        <taxon>Spiralia</taxon>
        <taxon>Lophotrochozoa</taxon>
        <taxon>Mollusca</taxon>
        <taxon>Bivalvia</taxon>
        <taxon>Autobranchia</taxon>
        <taxon>Heteroconchia</taxon>
        <taxon>Euheterodonta</taxon>
        <taxon>Imparidentia</taxon>
        <taxon>Neoheterodontei</taxon>
        <taxon>Myida</taxon>
        <taxon>Dreissenoidea</taxon>
        <taxon>Dreissenidae</taxon>
        <taxon>Dreissena</taxon>
    </lineage>
</organism>
<dbReference type="PANTHER" id="PTHR46345:SF8">
    <property type="entry name" value="FORMIN 3, ISOFORM B"/>
    <property type="match status" value="1"/>
</dbReference>
<dbReference type="PANTHER" id="PTHR46345">
    <property type="entry name" value="INVERTED FORMIN-2"/>
    <property type="match status" value="1"/>
</dbReference>
<dbReference type="Gene3D" id="1.25.10.10">
    <property type="entry name" value="Leucine-rich Repeat Variant"/>
    <property type="match status" value="1"/>
</dbReference>
<reference evidence="2" key="2">
    <citation type="submission" date="2020-11" db="EMBL/GenBank/DDBJ databases">
        <authorList>
            <person name="McCartney M.A."/>
            <person name="Auch B."/>
            <person name="Kono T."/>
            <person name="Mallez S."/>
            <person name="Becker A."/>
            <person name="Gohl D.M."/>
            <person name="Silverstein K.A.T."/>
            <person name="Koren S."/>
            <person name="Bechman K.B."/>
            <person name="Herman A."/>
            <person name="Abrahante J.E."/>
            <person name="Garbe J."/>
        </authorList>
    </citation>
    <scope>NUCLEOTIDE SEQUENCE</scope>
    <source>
        <strain evidence="2">Duluth1</strain>
        <tissue evidence="2">Whole animal</tissue>
    </source>
</reference>
<comment type="caution">
    <text evidence="2">The sequence shown here is derived from an EMBL/GenBank/DDBJ whole genome shotgun (WGS) entry which is preliminary data.</text>
</comment>
<accession>A0A9D4KBQ0</accession>